<accession>A0A4S8KD39</accession>
<dbReference type="Pfam" id="PF13923">
    <property type="entry name" value="zf-C3HC4_2"/>
    <property type="match status" value="1"/>
</dbReference>
<dbReference type="GO" id="GO:0004842">
    <property type="term" value="F:ubiquitin-protein transferase activity"/>
    <property type="evidence" value="ECO:0007669"/>
    <property type="project" value="InterPro"/>
</dbReference>
<dbReference type="PROSITE" id="PS00518">
    <property type="entry name" value="ZF_RING_1"/>
    <property type="match status" value="1"/>
</dbReference>
<dbReference type="InterPro" id="IPR044807">
    <property type="entry name" value="DRIP1-like"/>
</dbReference>
<feature type="compositionally biased region" description="Basic and acidic residues" evidence="5">
    <location>
        <begin position="168"/>
        <end position="179"/>
    </location>
</feature>
<gene>
    <name evidence="7" type="ORF">C4D60_Mb04t19040</name>
</gene>
<evidence type="ECO:0000259" key="6">
    <source>
        <dbReference type="PROSITE" id="PS50089"/>
    </source>
</evidence>
<evidence type="ECO:0000256" key="5">
    <source>
        <dbReference type="SAM" id="MobiDB-lite"/>
    </source>
</evidence>
<dbReference type="PROSITE" id="PS50089">
    <property type="entry name" value="ZF_RING_2"/>
    <property type="match status" value="1"/>
</dbReference>
<dbReference type="GO" id="GO:0008270">
    <property type="term" value="F:zinc ion binding"/>
    <property type="evidence" value="ECO:0007669"/>
    <property type="project" value="UniProtKB-KW"/>
</dbReference>
<dbReference type="PANTHER" id="PTHR46293">
    <property type="entry name" value="E3 UBIQUITIN PROTEIN LIGASE DRIP1"/>
    <property type="match status" value="1"/>
</dbReference>
<dbReference type="SMART" id="SM00184">
    <property type="entry name" value="RING"/>
    <property type="match status" value="1"/>
</dbReference>
<dbReference type="CDD" id="cd16525">
    <property type="entry name" value="RING-HC_PCGF"/>
    <property type="match status" value="1"/>
</dbReference>
<keyword evidence="2 4" id="KW-0863">Zinc-finger</keyword>
<feature type="region of interest" description="Disordered" evidence="5">
    <location>
        <begin position="153"/>
        <end position="202"/>
    </location>
</feature>
<reference evidence="7 8" key="1">
    <citation type="journal article" date="2019" name="Nat. Plants">
        <title>Genome sequencing of Musa balbisiana reveals subgenome evolution and function divergence in polyploid bananas.</title>
        <authorList>
            <person name="Yao X."/>
        </authorList>
    </citation>
    <scope>NUCLEOTIDE SEQUENCE [LARGE SCALE GENOMIC DNA]</scope>
    <source>
        <strain evidence="8">cv. DH-PKW</strain>
        <tissue evidence="7">Leaves</tissue>
    </source>
</reference>
<dbReference type="InterPro" id="IPR001841">
    <property type="entry name" value="Znf_RING"/>
</dbReference>
<evidence type="ECO:0000313" key="7">
    <source>
        <dbReference type="EMBL" id="THU73080.1"/>
    </source>
</evidence>
<keyword evidence="1" id="KW-0479">Metal-binding</keyword>
<dbReference type="InterPro" id="IPR013083">
    <property type="entry name" value="Znf_RING/FYVE/PHD"/>
</dbReference>
<evidence type="ECO:0000256" key="1">
    <source>
        <dbReference type="ARBA" id="ARBA00022723"/>
    </source>
</evidence>
<dbReference type="SUPFAM" id="SSF57850">
    <property type="entry name" value="RING/U-box"/>
    <property type="match status" value="1"/>
</dbReference>
<evidence type="ECO:0000313" key="8">
    <source>
        <dbReference type="Proteomes" id="UP000317650"/>
    </source>
</evidence>
<dbReference type="Proteomes" id="UP000317650">
    <property type="component" value="Chromosome 4"/>
</dbReference>
<dbReference type="InterPro" id="IPR017907">
    <property type="entry name" value="Znf_RING_CS"/>
</dbReference>
<keyword evidence="8" id="KW-1185">Reference proteome</keyword>
<dbReference type="AlphaFoldDB" id="A0A4S8KD39"/>
<name>A0A4S8KD39_MUSBA</name>
<dbReference type="Gene3D" id="3.30.40.10">
    <property type="entry name" value="Zinc/RING finger domain, C3HC4 (zinc finger)"/>
    <property type="match status" value="1"/>
</dbReference>
<keyword evidence="3" id="KW-0862">Zinc</keyword>
<dbReference type="PANTHER" id="PTHR46293:SF1">
    <property type="entry name" value="OS03G0632800 PROTEIN"/>
    <property type="match status" value="1"/>
</dbReference>
<comment type="caution">
    <text evidence="7">The sequence shown here is derived from an EMBL/GenBank/DDBJ whole genome shotgun (WGS) entry which is preliminary data.</text>
</comment>
<evidence type="ECO:0000256" key="2">
    <source>
        <dbReference type="ARBA" id="ARBA00022771"/>
    </source>
</evidence>
<feature type="domain" description="RING-type" evidence="6">
    <location>
        <begin position="33"/>
        <end position="74"/>
    </location>
</feature>
<organism evidence="7 8">
    <name type="scientific">Musa balbisiana</name>
    <name type="common">Banana</name>
    <dbReference type="NCBI Taxonomy" id="52838"/>
    <lineage>
        <taxon>Eukaryota</taxon>
        <taxon>Viridiplantae</taxon>
        <taxon>Streptophyta</taxon>
        <taxon>Embryophyta</taxon>
        <taxon>Tracheophyta</taxon>
        <taxon>Spermatophyta</taxon>
        <taxon>Magnoliopsida</taxon>
        <taxon>Liliopsida</taxon>
        <taxon>Zingiberales</taxon>
        <taxon>Musaceae</taxon>
        <taxon>Musa</taxon>
    </lineage>
</organism>
<protein>
    <recommendedName>
        <fullName evidence="6">RING-type domain-containing protein</fullName>
    </recommendedName>
</protein>
<dbReference type="STRING" id="52838.A0A4S8KD39"/>
<sequence length="511" mass="56186">MGTSETEEAEAPAAGPAQVVRVKRELLVARMTCPICHKLLRDATTISECLHTFCRKCIYEKLNEEEADCCPVCNIPLGCVPVEKLRADHNLQDLRAKIFPRKKTKAGAPDTVPSIELPVKRKEISLSSLVVNSPRIATQTGLTGRRKKVVGSRAATIHGRNPATGEFNKNENDIVDKSAKKSSSNGNPSRLIPSRKQASSGAEISNNLANKNIENGGKPLVDKAELWKPLNCLVEAANRTKSFRSSPHKSVIKAEEKNVSDSEVNINKTRVEEHIHKSKVKDENFDNVKMPPMTAKARRIKGVGQKRKKLANSIQMLPDAANAQSDRRITPLWFSLVASFDQTGDSSSLPQISTSYLRIKDGNVPVSYIQKYLVVKLNLVSEAEGKLELLAIICFLLVSLHFFMQGGNHMSWRNGEAHDVSAQLSKTVVARGNTTEAAGSYWDISQRIRGSARLQALQAFSPMNAKEQQSRTVFQLKCPLPADSSAFRGGQMDLPLASEVLLICLISLFSL</sequence>
<dbReference type="EMBL" id="PYDT01000001">
    <property type="protein sequence ID" value="THU73080.1"/>
    <property type="molecule type" value="Genomic_DNA"/>
</dbReference>
<evidence type="ECO:0000256" key="4">
    <source>
        <dbReference type="PROSITE-ProRule" id="PRU00175"/>
    </source>
</evidence>
<evidence type="ECO:0000256" key="3">
    <source>
        <dbReference type="ARBA" id="ARBA00022833"/>
    </source>
</evidence>
<proteinExistence type="predicted"/>